<name>A0ABW3QFA6_9PSEU</name>
<evidence type="ECO:0008006" key="4">
    <source>
        <dbReference type="Google" id="ProtNLM"/>
    </source>
</evidence>
<feature type="transmembrane region" description="Helical" evidence="1">
    <location>
        <begin position="71"/>
        <end position="91"/>
    </location>
</feature>
<keyword evidence="1" id="KW-0472">Membrane</keyword>
<reference evidence="3" key="1">
    <citation type="journal article" date="2019" name="Int. J. Syst. Evol. Microbiol.">
        <title>The Global Catalogue of Microorganisms (GCM) 10K type strain sequencing project: providing services to taxonomists for standard genome sequencing and annotation.</title>
        <authorList>
            <consortium name="The Broad Institute Genomics Platform"/>
            <consortium name="The Broad Institute Genome Sequencing Center for Infectious Disease"/>
            <person name="Wu L."/>
            <person name="Ma J."/>
        </authorList>
    </citation>
    <scope>NUCLEOTIDE SEQUENCE [LARGE SCALE GENOMIC DNA]</scope>
    <source>
        <strain evidence="3">CCUG 60214</strain>
    </source>
</reference>
<dbReference type="Proteomes" id="UP001597168">
    <property type="component" value="Unassembled WGS sequence"/>
</dbReference>
<protein>
    <recommendedName>
        <fullName evidence="4">Secreted protein with PEP-CTERM sorting signal</fullName>
    </recommendedName>
</protein>
<keyword evidence="1" id="KW-1133">Transmembrane helix</keyword>
<organism evidence="2 3">
    <name type="scientific">Saccharothrix hoggarensis</name>
    <dbReference type="NCBI Taxonomy" id="913853"/>
    <lineage>
        <taxon>Bacteria</taxon>
        <taxon>Bacillati</taxon>
        <taxon>Actinomycetota</taxon>
        <taxon>Actinomycetes</taxon>
        <taxon>Pseudonocardiales</taxon>
        <taxon>Pseudonocardiaceae</taxon>
        <taxon>Saccharothrix</taxon>
    </lineage>
</organism>
<keyword evidence="3" id="KW-1185">Reference proteome</keyword>
<dbReference type="EMBL" id="JBHTLK010000002">
    <property type="protein sequence ID" value="MFD1145659.1"/>
    <property type="molecule type" value="Genomic_DNA"/>
</dbReference>
<evidence type="ECO:0000256" key="1">
    <source>
        <dbReference type="SAM" id="Phobius"/>
    </source>
</evidence>
<sequence>MARVVWRTAVLLAMFLIIAVAVIVFTDPRPSTVQVEAYGPLEIEVCPLHVTDDECWSPTPEPTPTPPVEPALVIVVAVVVALVLSAAWEFWRRRSSWPA</sequence>
<evidence type="ECO:0000313" key="2">
    <source>
        <dbReference type="EMBL" id="MFD1145659.1"/>
    </source>
</evidence>
<dbReference type="RefSeq" id="WP_380718594.1">
    <property type="nucleotide sequence ID" value="NZ_JBHTLK010000002.1"/>
</dbReference>
<accession>A0ABW3QFA6</accession>
<comment type="caution">
    <text evidence="2">The sequence shown here is derived from an EMBL/GenBank/DDBJ whole genome shotgun (WGS) entry which is preliminary data.</text>
</comment>
<evidence type="ECO:0000313" key="3">
    <source>
        <dbReference type="Proteomes" id="UP001597168"/>
    </source>
</evidence>
<keyword evidence="1" id="KW-0812">Transmembrane</keyword>
<gene>
    <name evidence="2" type="ORF">ACFQ3T_00815</name>
</gene>
<feature type="transmembrane region" description="Helical" evidence="1">
    <location>
        <begin position="5"/>
        <end position="25"/>
    </location>
</feature>
<proteinExistence type="predicted"/>